<gene>
    <name evidence="1" type="ORF">PCOR1329_LOCUS68583</name>
</gene>
<sequence>MKRRNEVPEIDFTSRRVPVYGTRGMVATSQPLASEAGMRILQAGGTAADACVAAAAALNVTEPCSTGIGGDAFGLFYNAATKKVECLQGCGRSPAGLTLEAVRAHPEMAGRSELPPLSALCVTVPGAAAAWESAVATWGKLPLSQALSAAL</sequence>
<keyword evidence="2" id="KW-1185">Reference proteome</keyword>
<name>A0ABN9WPV8_9DINO</name>
<proteinExistence type="predicted"/>
<dbReference type="InterPro" id="IPR029055">
    <property type="entry name" value="Ntn_hydrolases_N"/>
</dbReference>
<evidence type="ECO:0000313" key="1">
    <source>
        <dbReference type="EMBL" id="CAK0887557.1"/>
    </source>
</evidence>
<dbReference type="PRINTS" id="PR01210">
    <property type="entry name" value="GGTRANSPTASE"/>
</dbReference>
<dbReference type="Proteomes" id="UP001189429">
    <property type="component" value="Unassembled WGS sequence"/>
</dbReference>
<evidence type="ECO:0008006" key="3">
    <source>
        <dbReference type="Google" id="ProtNLM"/>
    </source>
</evidence>
<dbReference type="PANTHER" id="PTHR43881:SF1">
    <property type="entry name" value="GAMMA-GLUTAMYLTRANSPEPTIDASE (AFU_ORTHOLOGUE AFUA_4G13580)"/>
    <property type="match status" value="1"/>
</dbReference>
<dbReference type="SUPFAM" id="SSF56235">
    <property type="entry name" value="N-terminal nucleophile aminohydrolases (Ntn hydrolases)"/>
    <property type="match status" value="1"/>
</dbReference>
<dbReference type="Pfam" id="PF01019">
    <property type="entry name" value="G_glu_transpept"/>
    <property type="match status" value="1"/>
</dbReference>
<evidence type="ECO:0000313" key="2">
    <source>
        <dbReference type="Proteomes" id="UP001189429"/>
    </source>
</evidence>
<dbReference type="InterPro" id="IPR052896">
    <property type="entry name" value="GGT-like_enzyme"/>
</dbReference>
<reference evidence="1" key="1">
    <citation type="submission" date="2023-10" db="EMBL/GenBank/DDBJ databases">
        <authorList>
            <person name="Chen Y."/>
            <person name="Shah S."/>
            <person name="Dougan E. K."/>
            <person name="Thang M."/>
            <person name="Chan C."/>
        </authorList>
    </citation>
    <scope>NUCLEOTIDE SEQUENCE [LARGE SCALE GENOMIC DNA]</scope>
</reference>
<comment type="caution">
    <text evidence="1">The sequence shown here is derived from an EMBL/GenBank/DDBJ whole genome shotgun (WGS) entry which is preliminary data.</text>
</comment>
<dbReference type="PANTHER" id="PTHR43881">
    <property type="entry name" value="GAMMA-GLUTAMYLTRANSPEPTIDASE (AFU_ORTHOLOGUE AFUA_4G13580)"/>
    <property type="match status" value="1"/>
</dbReference>
<dbReference type="EMBL" id="CAUYUJ010018953">
    <property type="protein sequence ID" value="CAK0887557.1"/>
    <property type="molecule type" value="Genomic_DNA"/>
</dbReference>
<organism evidence="1 2">
    <name type="scientific">Prorocentrum cordatum</name>
    <dbReference type="NCBI Taxonomy" id="2364126"/>
    <lineage>
        <taxon>Eukaryota</taxon>
        <taxon>Sar</taxon>
        <taxon>Alveolata</taxon>
        <taxon>Dinophyceae</taxon>
        <taxon>Prorocentrales</taxon>
        <taxon>Prorocentraceae</taxon>
        <taxon>Prorocentrum</taxon>
    </lineage>
</organism>
<accession>A0ABN9WPV8</accession>
<feature type="non-terminal residue" evidence="1">
    <location>
        <position position="151"/>
    </location>
</feature>
<protein>
    <recommendedName>
        <fullName evidence="3">Gamma-glutamyltransferase</fullName>
    </recommendedName>
</protein>